<dbReference type="Pfam" id="PF13641">
    <property type="entry name" value="Glyco_tranf_2_3"/>
    <property type="match status" value="1"/>
</dbReference>
<dbReference type="SUPFAM" id="SSF53448">
    <property type="entry name" value="Nucleotide-diphospho-sugar transferases"/>
    <property type="match status" value="1"/>
</dbReference>
<evidence type="ECO:0000256" key="3">
    <source>
        <dbReference type="ARBA" id="ARBA00022679"/>
    </source>
</evidence>
<dbReference type="PANTHER" id="PTHR43630:SF1">
    <property type="entry name" value="POLY-BETA-1,6-N-ACETYL-D-GLUCOSAMINE SYNTHASE"/>
    <property type="match status" value="1"/>
</dbReference>
<keyword evidence="4" id="KW-0812">Transmembrane</keyword>
<sequence length="430" mass="49390">MSFIDILAIYSIFAIWGLLFINILLSIGGYIYIMRMYRTDGHHTVLEYPIVTVMVPAHNESIVLRKTMEALIRFDYPKDRYEIIVVNDNSTDDSAQVLKTIQHNNPSAKIIVINTDRVVGGKGKSNALNIALSVASGSVIAIYDADNTPEKQALKILVENLMSDHKLGAVIGKFRTRNKYASLLTRFVNIETLAYQCMNQAGRFFFFKLCTIPGTNYVIRRELIDQMGGWDVNALAEDTEISFRLYRMGYYIKFIPQAVTWEQEPQKLKQWFKQRTRWVKGNLYVLKSNFKYAFDPHAGIMRLDVIYYALVYLLMFSSLIFSDIIFVIGILGLGHVTLGGFSSLLWEMAILLFVLNVAITLSVERNEFNLNNILLTFVMLFTYAKMWVLVVANGMIQGIRDALYQKEVVWDKTERFEEMTEKAVKNTKQV</sequence>
<gene>
    <name evidence="5" type="ORF">G9470_17525</name>
</gene>
<protein>
    <submittedName>
        <fullName evidence="5">Glycosyltransferase family 2 protein</fullName>
    </submittedName>
</protein>
<feature type="transmembrane region" description="Helical" evidence="4">
    <location>
        <begin position="373"/>
        <end position="396"/>
    </location>
</feature>
<keyword evidence="4" id="KW-0472">Membrane</keyword>
<evidence type="ECO:0000313" key="6">
    <source>
        <dbReference type="Proteomes" id="UP000539052"/>
    </source>
</evidence>
<comment type="similarity">
    <text evidence="1">Belongs to the glycosyltransferase 2 family.</text>
</comment>
<proteinExistence type="inferred from homology"/>
<reference evidence="5 6" key="1">
    <citation type="submission" date="2020-03" db="EMBL/GenBank/DDBJ databases">
        <title>Genome Sequence of industrial isolate, B5A.</title>
        <authorList>
            <person name="Sharma S."/>
            <person name="Patil P.B."/>
            <person name="Korpole S."/>
        </authorList>
    </citation>
    <scope>NUCLEOTIDE SEQUENCE [LARGE SCALE GENOMIC DNA]</scope>
    <source>
        <strain evidence="5 6">PI-S10-B5A</strain>
    </source>
</reference>
<dbReference type="Gene3D" id="3.90.550.10">
    <property type="entry name" value="Spore Coat Polysaccharide Biosynthesis Protein SpsA, Chain A"/>
    <property type="match status" value="1"/>
</dbReference>
<dbReference type="InterPro" id="IPR029044">
    <property type="entry name" value="Nucleotide-diphossugar_trans"/>
</dbReference>
<dbReference type="PANTHER" id="PTHR43630">
    <property type="entry name" value="POLY-BETA-1,6-N-ACETYL-D-GLUCOSAMINE SYNTHASE"/>
    <property type="match status" value="1"/>
</dbReference>
<keyword evidence="3" id="KW-0808">Transferase</keyword>
<dbReference type="EMBL" id="JAAOXG010000039">
    <property type="protein sequence ID" value="NNJ31578.1"/>
    <property type="molecule type" value="Genomic_DNA"/>
</dbReference>
<keyword evidence="4" id="KW-1133">Transmembrane helix</keyword>
<comment type="caution">
    <text evidence="5">The sequence shown here is derived from an EMBL/GenBank/DDBJ whole genome shotgun (WGS) entry which is preliminary data.</text>
</comment>
<keyword evidence="2" id="KW-0328">Glycosyltransferase</keyword>
<feature type="transmembrane region" description="Helical" evidence="4">
    <location>
        <begin position="6"/>
        <end position="33"/>
    </location>
</feature>
<accession>A0ABX1VT82</accession>
<feature type="transmembrane region" description="Helical" evidence="4">
    <location>
        <begin position="343"/>
        <end position="361"/>
    </location>
</feature>
<dbReference type="RefSeq" id="WP_170822707.1">
    <property type="nucleotide sequence ID" value="NZ_JAAOXG010000039.1"/>
</dbReference>
<feature type="transmembrane region" description="Helical" evidence="4">
    <location>
        <begin position="305"/>
        <end position="331"/>
    </location>
</feature>
<evidence type="ECO:0000256" key="2">
    <source>
        <dbReference type="ARBA" id="ARBA00022676"/>
    </source>
</evidence>
<evidence type="ECO:0000256" key="1">
    <source>
        <dbReference type="ARBA" id="ARBA00006739"/>
    </source>
</evidence>
<keyword evidence="6" id="KW-1185">Reference proteome</keyword>
<name>A0ABX1VT82_9FIRM</name>
<evidence type="ECO:0000313" key="5">
    <source>
        <dbReference type="EMBL" id="NNJ31578.1"/>
    </source>
</evidence>
<organism evidence="5 6">
    <name type="scientific">Lacrimispora defluvii</name>
    <dbReference type="NCBI Taxonomy" id="2719233"/>
    <lineage>
        <taxon>Bacteria</taxon>
        <taxon>Bacillati</taxon>
        <taxon>Bacillota</taxon>
        <taxon>Clostridia</taxon>
        <taxon>Lachnospirales</taxon>
        <taxon>Lachnospiraceae</taxon>
        <taxon>Lacrimispora</taxon>
    </lineage>
</organism>
<dbReference type="CDD" id="cd06423">
    <property type="entry name" value="CESA_like"/>
    <property type="match status" value="1"/>
</dbReference>
<dbReference type="Proteomes" id="UP000539052">
    <property type="component" value="Unassembled WGS sequence"/>
</dbReference>
<evidence type="ECO:0000256" key="4">
    <source>
        <dbReference type="SAM" id="Phobius"/>
    </source>
</evidence>